<evidence type="ECO:0008006" key="4">
    <source>
        <dbReference type="Google" id="ProtNLM"/>
    </source>
</evidence>
<feature type="transmembrane region" description="Helical" evidence="1">
    <location>
        <begin position="12"/>
        <end position="31"/>
    </location>
</feature>
<name>A0A147HVD3_9SPHN</name>
<dbReference type="Pfam" id="PF03929">
    <property type="entry name" value="PepSY_TM"/>
    <property type="match status" value="1"/>
</dbReference>
<dbReference type="EMBL" id="LDTB01000084">
    <property type="protein sequence ID" value="KTT68867.1"/>
    <property type="molecule type" value="Genomic_DNA"/>
</dbReference>
<evidence type="ECO:0000313" key="3">
    <source>
        <dbReference type="Proteomes" id="UP000074310"/>
    </source>
</evidence>
<dbReference type="Proteomes" id="UP000074310">
    <property type="component" value="Unassembled WGS sequence"/>
</dbReference>
<dbReference type="PATRIC" id="fig|869719.3.peg.3549"/>
<proteinExistence type="predicted"/>
<feature type="transmembrane region" description="Helical" evidence="1">
    <location>
        <begin position="128"/>
        <end position="148"/>
    </location>
</feature>
<keyword evidence="1" id="KW-0812">Transmembrane</keyword>
<keyword evidence="1" id="KW-1133">Transmembrane helix</keyword>
<dbReference type="AlphaFoldDB" id="A0A147HVD3"/>
<dbReference type="PANTHER" id="PTHR34219">
    <property type="entry name" value="IRON-REGULATED INNER MEMBRANE PROTEIN-RELATED"/>
    <property type="match status" value="1"/>
</dbReference>
<keyword evidence="1" id="KW-0472">Membrane</keyword>
<gene>
    <name evidence="2" type="ORF">NS334_15855</name>
</gene>
<sequence length="354" mass="38724">MRWLSLLHRWTGAITGALLGLLGATGTLLVWRDDLTFVPHGADPLSRDPALLAHAVNLIAAGPQTPTRMTFASDGLGVHLVGFSKGTGAYVSQSGEVVARWSSIAQRPELWLFDLHHRLLLGETGETLNAIAGLFGLFFVISGTILWWRVRHHFHPRVWPAKMTPGAIVHHHRDLGLLTAPLLFLSMLTGVMMLLPSLTGVLLGSGPRARPPEVLRAHHLPAHPDFGPVFAAARARFPDAEPRRLQWPRMPGAPLTLRLRQPFEWNPNGQTFVHFDPATLAVVGVTDPRSAGRGAGLREKLYPLHAGKVGGLAWKLATTLSGIAMTLLGSLAVYGFWKTRANIRAAARRKRLHR</sequence>
<protein>
    <recommendedName>
        <fullName evidence="4">Peptidase</fullName>
    </recommendedName>
</protein>
<feature type="transmembrane region" description="Helical" evidence="1">
    <location>
        <begin position="312"/>
        <end position="337"/>
    </location>
</feature>
<dbReference type="InterPro" id="IPR005625">
    <property type="entry name" value="PepSY-ass_TM"/>
</dbReference>
<feature type="transmembrane region" description="Helical" evidence="1">
    <location>
        <begin position="182"/>
        <end position="203"/>
    </location>
</feature>
<comment type="caution">
    <text evidence="2">The sequence shown here is derived from an EMBL/GenBank/DDBJ whole genome shotgun (WGS) entry which is preliminary data.</text>
</comment>
<accession>A0A147HVD3</accession>
<keyword evidence="3" id="KW-1185">Reference proteome</keyword>
<organism evidence="2 3">
    <name type="scientific">Sphingomonas endophytica</name>
    <dbReference type="NCBI Taxonomy" id="869719"/>
    <lineage>
        <taxon>Bacteria</taxon>
        <taxon>Pseudomonadati</taxon>
        <taxon>Pseudomonadota</taxon>
        <taxon>Alphaproteobacteria</taxon>
        <taxon>Sphingomonadales</taxon>
        <taxon>Sphingomonadaceae</taxon>
        <taxon>Sphingomonas</taxon>
    </lineage>
</organism>
<evidence type="ECO:0000256" key="1">
    <source>
        <dbReference type="SAM" id="Phobius"/>
    </source>
</evidence>
<evidence type="ECO:0000313" key="2">
    <source>
        <dbReference type="EMBL" id="KTT68867.1"/>
    </source>
</evidence>
<reference evidence="2 3" key="1">
    <citation type="journal article" date="2016" name="Front. Microbiol.">
        <title>Genomic Resource of Rice Seed Associated Bacteria.</title>
        <authorList>
            <person name="Midha S."/>
            <person name="Bansal K."/>
            <person name="Sharma S."/>
            <person name="Kumar N."/>
            <person name="Patil P.P."/>
            <person name="Chaudhry V."/>
            <person name="Patil P.B."/>
        </authorList>
    </citation>
    <scope>NUCLEOTIDE SEQUENCE [LARGE SCALE GENOMIC DNA]</scope>
    <source>
        <strain evidence="2 3">NS334</strain>
    </source>
</reference>